<dbReference type="PANTHER" id="PTHR47027:SF8">
    <property type="entry name" value="RIBONUCLEASE H"/>
    <property type="match status" value="1"/>
</dbReference>
<name>A0AAV4GSM1_9GAST</name>
<evidence type="ECO:0000313" key="2">
    <source>
        <dbReference type="EMBL" id="GFR88857.1"/>
    </source>
</evidence>
<dbReference type="PANTHER" id="PTHR47027">
    <property type="entry name" value="REVERSE TRANSCRIPTASE DOMAIN-CONTAINING PROTEIN"/>
    <property type="match status" value="1"/>
</dbReference>
<dbReference type="Pfam" id="PF00078">
    <property type="entry name" value="RVT_1"/>
    <property type="match status" value="1"/>
</dbReference>
<accession>A0AAV4GSM1</accession>
<gene>
    <name evidence="2" type="ORF">ElyMa_002528600</name>
</gene>
<dbReference type="SUPFAM" id="SSF56672">
    <property type="entry name" value="DNA/RNA polymerases"/>
    <property type="match status" value="1"/>
</dbReference>
<dbReference type="InterPro" id="IPR000477">
    <property type="entry name" value="RT_dom"/>
</dbReference>
<dbReference type="InterPro" id="IPR043128">
    <property type="entry name" value="Rev_trsase/Diguanyl_cyclase"/>
</dbReference>
<dbReference type="PROSITE" id="PS50878">
    <property type="entry name" value="RT_POL"/>
    <property type="match status" value="1"/>
</dbReference>
<dbReference type="Proteomes" id="UP000762676">
    <property type="component" value="Unassembled WGS sequence"/>
</dbReference>
<evidence type="ECO:0000313" key="3">
    <source>
        <dbReference type="Proteomes" id="UP000762676"/>
    </source>
</evidence>
<protein>
    <submittedName>
        <fullName evidence="2">Retrovirus-related Pol polyprotein LINE-1</fullName>
    </submittedName>
</protein>
<evidence type="ECO:0000259" key="1">
    <source>
        <dbReference type="PROSITE" id="PS50878"/>
    </source>
</evidence>
<proteinExistence type="predicted"/>
<comment type="caution">
    <text evidence="2">The sequence shown here is derived from an EMBL/GenBank/DDBJ whole genome shotgun (WGS) entry which is preliminary data.</text>
</comment>
<reference evidence="2 3" key="1">
    <citation type="journal article" date="2021" name="Elife">
        <title>Chloroplast acquisition without the gene transfer in kleptoplastic sea slugs, Plakobranchus ocellatus.</title>
        <authorList>
            <person name="Maeda T."/>
            <person name="Takahashi S."/>
            <person name="Yoshida T."/>
            <person name="Shimamura S."/>
            <person name="Takaki Y."/>
            <person name="Nagai Y."/>
            <person name="Toyoda A."/>
            <person name="Suzuki Y."/>
            <person name="Arimoto A."/>
            <person name="Ishii H."/>
            <person name="Satoh N."/>
            <person name="Nishiyama T."/>
            <person name="Hasebe M."/>
            <person name="Maruyama T."/>
            <person name="Minagawa J."/>
            <person name="Obokata J."/>
            <person name="Shigenobu S."/>
        </authorList>
    </citation>
    <scope>NUCLEOTIDE SEQUENCE [LARGE SCALE GENOMIC DNA]</scope>
</reference>
<organism evidence="2 3">
    <name type="scientific">Elysia marginata</name>
    <dbReference type="NCBI Taxonomy" id="1093978"/>
    <lineage>
        <taxon>Eukaryota</taxon>
        <taxon>Metazoa</taxon>
        <taxon>Spiralia</taxon>
        <taxon>Lophotrochozoa</taxon>
        <taxon>Mollusca</taxon>
        <taxon>Gastropoda</taxon>
        <taxon>Heterobranchia</taxon>
        <taxon>Euthyneura</taxon>
        <taxon>Panpulmonata</taxon>
        <taxon>Sacoglossa</taxon>
        <taxon>Placobranchoidea</taxon>
        <taxon>Plakobranchidae</taxon>
        <taxon>Elysia</taxon>
    </lineage>
</organism>
<feature type="domain" description="Reverse transcriptase" evidence="1">
    <location>
        <begin position="1"/>
        <end position="166"/>
    </location>
</feature>
<dbReference type="Gene3D" id="3.30.70.270">
    <property type="match status" value="1"/>
</dbReference>
<dbReference type="EMBL" id="BMAT01005187">
    <property type="protein sequence ID" value="GFR88857.1"/>
    <property type="molecule type" value="Genomic_DNA"/>
</dbReference>
<dbReference type="AlphaFoldDB" id="A0AAV4GSM1"/>
<keyword evidence="3" id="KW-1185">Reference proteome</keyword>
<sequence length="177" mass="20006">MFTSRFAAQLVKLRKSLSLARLRKPNFIPPATNLKSDGDRSLKSAAPDIWNRSEKVKRTLGTTEDIMIQRGVRQGSILSPSLSNLYSEYQLQEAVSEKSSILINGVNINNIRYVDDTVILAESEEQLQAMLDRIVDKCKDYGMEINAKKTKTMHFGKDTKTLKITVENAVFEQVSEH</sequence>
<dbReference type="InterPro" id="IPR043502">
    <property type="entry name" value="DNA/RNA_pol_sf"/>
</dbReference>